<comment type="caution">
    <text evidence="4">The sequence shown here is derived from an EMBL/GenBank/DDBJ whole genome shotgun (WGS) entry which is preliminary data.</text>
</comment>
<dbReference type="Pfam" id="PF01408">
    <property type="entry name" value="GFO_IDH_MocA"/>
    <property type="match status" value="1"/>
</dbReference>
<dbReference type="SUPFAM" id="SSF51735">
    <property type="entry name" value="NAD(P)-binding Rossmann-fold domains"/>
    <property type="match status" value="1"/>
</dbReference>
<evidence type="ECO:0000259" key="3">
    <source>
        <dbReference type="Pfam" id="PF22725"/>
    </source>
</evidence>
<evidence type="ECO:0000313" key="4">
    <source>
        <dbReference type="EMBL" id="RIV19933.1"/>
    </source>
</evidence>
<feature type="domain" description="Gfo/Idh/MocA-like oxidoreductase N-terminal" evidence="2">
    <location>
        <begin position="69"/>
        <end position="192"/>
    </location>
</feature>
<proteinExistence type="predicted"/>
<dbReference type="AlphaFoldDB" id="A0A418M2H3"/>
<keyword evidence="5" id="KW-1185">Reference proteome</keyword>
<name>A0A418M2H3_9BACT</name>
<reference evidence="4 5" key="1">
    <citation type="submission" date="2018-08" db="EMBL/GenBank/DDBJ databases">
        <title>Fibrisoma montanum sp. nov., isolated from Danxia mountain soil.</title>
        <authorList>
            <person name="Huang Y."/>
        </authorList>
    </citation>
    <scope>NUCLEOTIDE SEQUENCE [LARGE SCALE GENOMIC DNA]</scope>
    <source>
        <strain evidence="4 5">HYT19</strain>
    </source>
</reference>
<keyword evidence="1" id="KW-0560">Oxidoreductase</keyword>
<protein>
    <submittedName>
        <fullName evidence="4">Gfo/Idh/MocA family oxidoreductase</fullName>
    </submittedName>
</protein>
<sequence>MNRPSLWTPNHPLIRRDFIRHLGAAAIAVPGLTSLMSLQACGSKTESTGETAGTDAAGSGRTESGRKLGVALVGLGKYSEGQLGPALKETKNCRLAGIVTGTPDKVDKWKREYDIPDKNVYNYETFDQMADNPDIDIVYIVLPDAMHADYTIRAAQAGKHVICEKPMALNSADCQRMIDACNKAGKKLSIGYRLHFEPHNLEMMRLGQRTVFGRVNQIIAENGQDQSENESPWRLGKGTLNGKPMPGGGPLHDVGVYAIQGAIYTKGEVPVSVTAKYHPITDKEKFSEVEQGVDFQMQFADGSVANCRTSFNEKYNILRAEAANGWFELQPAYAYDGLKGKTSQGDMDIENVNQQARQMDAFADCILNNKPTSVPGEMGLRDVQLIEAIERAAKTGTKVSTQEVRKVLDSTAVARA</sequence>
<dbReference type="PRINTS" id="PR01775">
    <property type="entry name" value="GLFROXRDTASE"/>
</dbReference>
<dbReference type="InterPro" id="IPR050463">
    <property type="entry name" value="Gfo/Idh/MocA_oxidrdct_glycsds"/>
</dbReference>
<organism evidence="4 5">
    <name type="scientific">Fibrisoma montanum</name>
    <dbReference type="NCBI Taxonomy" id="2305895"/>
    <lineage>
        <taxon>Bacteria</taxon>
        <taxon>Pseudomonadati</taxon>
        <taxon>Bacteroidota</taxon>
        <taxon>Cytophagia</taxon>
        <taxon>Cytophagales</taxon>
        <taxon>Spirosomataceae</taxon>
        <taxon>Fibrisoma</taxon>
    </lineage>
</organism>
<dbReference type="PROSITE" id="PS51318">
    <property type="entry name" value="TAT"/>
    <property type="match status" value="1"/>
</dbReference>
<dbReference type="InterPro" id="IPR008354">
    <property type="entry name" value="Glc-Fru_OxRdtase_bac"/>
</dbReference>
<dbReference type="EMBL" id="QXED01000007">
    <property type="protein sequence ID" value="RIV19933.1"/>
    <property type="molecule type" value="Genomic_DNA"/>
</dbReference>
<dbReference type="Proteomes" id="UP000283523">
    <property type="component" value="Unassembled WGS sequence"/>
</dbReference>
<dbReference type="PANTHER" id="PTHR43818">
    <property type="entry name" value="BCDNA.GH03377"/>
    <property type="match status" value="1"/>
</dbReference>
<dbReference type="Gene3D" id="3.30.360.10">
    <property type="entry name" value="Dihydrodipicolinate Reductase, domain 2"/>
    <property type="match status" value="1"/>
</dbReference>
<dbReference type="InterPro" id="IPR055170">
    <property type="entry name" value="GFO_IDH_MocA-like_dom"/>
</dbReference>
<dbReference type="Pfam" id="PF22725">
    <property type="entry name" value="GFO_IDH_MocA_C3"/>
    <property type="match status" value="1"/>
</dbReference>
<dbReference type="PANTHER" id="PTHR43818:SF11">
    <property type="entry name" value="BCDNA.GH03377"/>
    <property type="match status" value="1"/>
</dbReference>
<dbReference type="RefSeq" id="WP_119670218.1">
    <property type="nucleotide sequence ID" value="NZ_QXED01000007.1"/>
</dbReference>
<accession>A0A418M2H3</accession>
<evidence type="ECO:0000313" key="5">
    <source>
        <dbReference type="Proteomes" id="UP000283523"/>
    </source>
</evidence>
<dbReference type="InterPro" id="IPR036291">
    <property type="entry name" value="NAD(P)-bd_dom_sf"/>
</dbReference>
<dbReference type="OrthoDB" id="9795543at2"/>
<evidence type="ECO:0000259" key="2">
    <source>
        <dbReference type="Pfam" id="PF01408"/>
    </source>
</evidence>
<feature type="domain" description="GFO/IDH/MocA-like oxidoreductase" evidence="3">
    <location>
        <begin position="207"/>
        <end position="316"/>
    </location>
</feature>
<evidence type="ECO:0000256" key="1">
    <source>
        <dbReference type="ARBA" id="ARBA00023002"/>
    </source>
</evidence>
<dbReference type="SUPFAM" id="SSF55347">
    <property type="entry name" value="Glyceraldehyde-3-phosphate dehydrogenase-like, C-terminal domain"/>
    <property type="match status" value="1"/>
</dbReference>
<dbReference type="InterPro" id="IPR006311">
    <property type="entry name" value="TAT_signal"/>
</dbReference>
<dbReference type="Gene3D" id="3.40.50.720">
    <property type="entry name" value="NAD(P)-binding Rossmann-like Domain"/>
    <property type="match status" value="1"/>
</dbReference>
<dbReference type="GO" id="GO:0016491">
    <property type="term" value="F:oxidoreductase activity"/>
    <property type="evidence" value="ECO:0007669"/>
    <property type="project" value="UniProtKB-KW"/>
</dbReference>
<gene>
    <name evidence="4" type="ORF">DYU11_23745</name>
</gene>
<dbReference type="GO" id="GO:0000166">
    <property type="term" value="F:nucleotide binding"/>
    <property type="evidence" value="ECO:0007669"/>
    <property type="project" value="InterPro"/>
</dbReference>
<dbReference type="InterPro" id="IPR000683">
    <property type="entry name" value="Gfo/Idh/MocA-like_OxRdtase_N"/>
</dbReference>